<dbReference type="EMBL" id="CP034726">
    <property type="protein sequence ID" value="QBP18343.1"/>
    <property type="molecule type" value="Genomic_DNA"/>
</dbReference>
<name>A0A4P6ZLA5_9LACO</name>
<dbReference type="Proteomes" id="UP000294321">
    <property type="component" value="Chromosome"/>
</dbReference>
<accession>A0A4P6ZLA5</accession>
<dbReference type="AlphaFoldDB" id="A0A4P6ZLA5"/>
<gene>
    <name evidence="2" type="ORF">ELX58_04155</name>
</gene>
<proteinExistence type="predicted"/>
<reference evidence="3" key="1">
    <citation type="submission" date="2018-12" db="EMBL/GenBank/DDBJ databases">
        <title>A new species of lactobacillus.</title>
        <authorList>
            <person name="Jian Y."/>
            <person name="Xin L."/>
            <person name="Hong Z.J."/>
            <person name="Ming L.Z."/>
            <person name="Hong X.Z."/>
        </authorList>
    </citation>
    <scope>NUCLEOTIDE SEQUENCE [LARGE SCALE GENOMIC DNA]</scope>
    <source>
        <strain evidence="3">HSLZ-75</strain>
    </source>
</reference>
<evidence type="ECO:0000313" key="2">
    <source>
        <dbReference type="EMBL" id="QBP18343.1"/>
    </source>
</evidence>
<dbReference type="KEGG" id="lji:ELX58_04155"/>
<organism evidence="2 3">
    <name type="scientific">Acetilactobacillus jinshanensis</name>
    <dbReference type="NCBI Taxonomy" id="1720083"/>
    <lineage>
        <taxon>Bacteria</taxon>
        <taxon>Bacillati</taxon>
        <taxon>Bacillota</taxon>
        <taxon>Bacilli</taxon>
        <taxon>Lactobacillales</taxon>
        <taxon>Lactobacillaceae</taxon>
        <taxon>Acetilactobacillus</taxon>
    </lineage>
</organism>
<evidence type="ECO:0000256" key="1">
    <source>
        <dbReference type="SAM" id="MobiDB-lite"/>
    </source>
</evidence>
<sequence>MSKNRGNNMNAEEKKKFRQKMAHMSMFQIKELANRTHNPSSKDKVRLNKWMESPDYQAIKENDTPGSTSDPHEDADEAITKYLPKINQHLARIEQLLKKLNQQK</sequence>
<evidence type="ECO:0000313" key="3">
    <source>
        <dbReference type="Proteomes" id="UP000294321"/>
    </source>
</evidence>
<keyword evidence="3" id="KW-1185">Reference proteome</keyword>
<dbReference type="RefSeq" id="WP_133441902.1">
    <property type="nucleotide sequence ID" value="NZ_CP034726.1"/>
</dbReference>
<feature type="region of interest" description="Disordered" evidence="1">
    <location>
        <begin position="31"/>
        <end position="77"/>
    </location>
</feature>
<protein>
    <submittedName>
        <fullName evidence="2">Uncharacterized protein</fullName>
    </submittedName>
</protein>